<dbReference type="RefSeq" id="WP_144052501.1">
    <property type="nucleotide sequence ID" value="NZ_VBTY01000063.1"/>
</dbReference>
<protein>
    <submittedName>
        <fullName evidence="5">WD40 repeat domain-containing protein</fullName>
    </submittedName>
</protein>
<evidence type="ECO:0000256" key="2">
    <source>
        <dbReference type="ARBA" id="ARBA00022737"/>
    </source>
</evidence>
<accession>A0A9X4RLB3</accession>
<sequence>MIQSEQTILFSENGHSLNGRSLDTLARAISLFQGNFSLIIVNCNYRSLRQNMLTALAAKTGLLFREIWWRESHETLYGKLQNLWREGAIDHIPALMCLGLEQTPATNLENLFLEANLFRDRLKQYINCPLVLWLSDRELQQLLTSAPELASLAAPAIKFALSPAELFTEVNQQVDRLFAIARDLQIPLFWQDTKIDTERESFSSNELELARQELRRAVLEKDAKNTHSSESPIKKIAGQDNWHNFNELFNSDLFNSDLADGQSGFLELEAKLDFAMGRLLWRSSDVRDRDIYEESQGTVHSLAQVYYQCSLAYWQKLDRPIERGIVLFYLGNLWWHNSFVNGRHSSTSWVAAKQFFQEAIAAFKQANQLELMAKYSRAYSGVLEQLRDWEELQKWIESLLPLHQQTPLELAQDYGYLAKIAIEKGEWQQVKEYSCKALSTLEQVPVFHEENLMHNWLRLRHIQIGQYQLLLTQSYLQLNEIKLASSLIEETIANFNLNYEPKLYIRFLDTFHDLAFAQGRYLEAFQTRQRQRSLEQQYGLRAFIGAGTLQPKQLSPSNLAEIETSKFDLNTGEIAASGRTQDVERLVERILSLEHQLTVIHGESGVGKSSLVNAGLIPALLQRSLTGQELLPIEIHIYTNWLNAISLAVYKNYDLGYSDRVAVKPSSSSYRLEKDGKENMDERRRKGDRDIVNLLLKFRQLAVNGTQIVLIFDQFEEFFSTCSQPRERQIFIDFWQNCLKIPLLKIVISIREDYLHLLLELDSAHAEFDILSRNFRYALGNLSLSDTKALIENLTANANFPLEPILIDELVRDLAGDRGSVRPIELQLVGSQIQDRNITTLAAYRAAGSKQRLVEQSVEEVIQACGSAAFIAQQILILLTDEQGKRPLRTYNELRTGLLSYSSNTEDLDLVLEILIGSGLVFQLPEVPSNRYQLVHDYLVPFIRANQEAGLLAELRKVRSSAQRSEANLNRLTKFALVGTVLALFVMVGLSFQAIHQRQLAEFGEIDALISSANSSFLLNRQLESLSTIVQSAKKLRAIDEGLDKTRIKQSMFESLQTIVYSIRERYRFYSLKMDAPFYAAKFSPDGKIIALGSFDGSVSLYQSDGSPISRLVGLRTSDIRGLSFSPDGQKIASSGKGKSVRIWNINSGKLIAKFYAHRDDILRLSFHPDGKRLLTGSNDGTVKLWDSDRGVELLTLNPQNASNSPAIRETNFIQDASFSPDGNLIVTAKNTTIALWDLQGNLLTSASVHEKELYNVRFHPDGKQLLTSARDETVKLWKISDQNRQIQLVRMFKGNSTDVLSLNFSANGERIALGAQDNTIQILNNEGILEMKLGGHTDGIFDVSFSPDGRYLLSASKDRTARLWDLKATLLNTLYGHTSTIWSVNFSPDGKMFASGSVDKSIRLWNADGTLKQELKGHEDTVYGVSFSADSKKLVSASNDKTVRIWDVQTGKLLHLLNIHGAKLIYATLSPDQKILATLGWDNKIKLWQWNDDDRPQLLQVLDGHTQTVWAIAFSPDSQRLASTSNDQTVKIWDVRSGQKLHTMEAHGNGGLSIAYSPDGQQIGSAGKDGKLKLWNAQTGMLEKVITVTPDAWIYGMSFSPDGKVIATANADKTVKIMDRASGQLLKTLSGHSAEVYALTYSPDSQNILSASRDGTLKLWNAETLDFDELVQRGCNLLNNYLKYTPTLSPEIKRVCMSPQSLK</sequence>
<feature type="domain" description="Novel STAND NTPase 1" evidence="4">
    <location>
        <begin position="578"/>
        <end position="940"/>
    </location>
</feature>
<feature type="repeat" description="WD" evidence="3">
    <location>
        <begin position="1375"/>
        <end position="1407"/>
    </location>
</feature>
<dbReference type="EMBL" id="VBTY01000063">
    <property type="protein sequence ID" value="MDG3494774.1"/>
    <property type="molecule type" value="Genomic_DNA"/>
</dbReference>
<dbReference type="InterPro" id="IPR019775">
    <property type="entry name" value="WD40_repeat_CS"/>
</dbReference>
<dbReference type="InterPro" id="IPR001680">
    <property type="entry name" value="WD40_rpt"/>
</dbReference>
<dbReference type="PROSITE" id="PS50082">
    <property type="entry name" value="WD_REPEATS_2"/>
    <property type="match status" value="11"/>
</dbReference>
<dbReference type="PROSITE" id="PS00678">
    <property type="entry name" value="WD_REPEATS_1"/>
    <property type="match status" value="5"/>
</dbReference>
<evidence type="ECO:0000256" key="1">
    <source>
        <dbReference type="ARBA" id="ARBA00022574"/>
    </source>
</evidence>
<dbReference type="InterPro" id="IPR036322">
    <property type="entry name" value="WD40_repeat_dom_sf"/>
</dbReference>
<proteinExistence type="predicted"/>
<feature type="repeat" description="WD" evidence="3">
    <location>
        <begin position="1503"/>
        <end position="1544"/>
    </location>
</feature>
<dbReference type="SUPFAM" id="SSF50998">
    <property type="entry name" value="Quinoprotein alcohol dehydrogenase-like"/>
    <property type="match status" value="1"/>
</dbReference>
<organism evidence="5 6">
    <name type="scientific">Pseudanabaena catenata USMAC16</name>
    <dbReference type="NCBI Taxonomy" id="1855837"/>
    <lineage>
        <taxon>Bacteria</taxon>
        <taxon>Bacillati</taxon>
        <taxon>Cyanobacteriota</taxon>
        <taxon>Cyanophyceae</taxon>
        <taxon>Pseudanabaenales</taxon>
        <taxon>Pseudanabaenaceae</taxon>
        <taxon>Pseudanabaena</taxon>
    </lineage>
</organism>
<keyword evidence="6" id="KW-1185">Reference proteome</keyword>
<dbReference type="InterPro" id="IPR011990">
    <property type="entry name" value="TPR-like_helical_dom_sf"/>
</dbReference>
<dbReference type="InterPro" id="IPR015943">
    <property type="entry name" value="WD40/YVTN_repeat-like_dom_sf"/>
</dbReference>
<feature type="repeat" description="WD" evidence="3">
    <location>
        <begin position="1458"/>
        <end position="1490"/>
    </location>
</feature>
<evidence type="ECO:0000313" key="6">
    <source>
        <dbReference type="Proteomes" id="UP001152872"/>
    </source>
</evidence>
<dbReference type="InterPro" id="IPR011047">
    <property type="entry name" value="Quinoprotein_ADH-like_sf"/>
</dbReference>
<dbReference type="Gene3D" id="3.40.50.300">
    <property type="entry name" value="P-loop containing nucleotide triphosphate hydrolases"/>
    <property type="match status" value="1"/>
</dbReference>
<dbReference type="InterPro" id="IPR027417">
    <property type="entry name" value="P-loop_NTPase"/>
</dbReference>
<dbReference type="SUPFAM" id="SSF52540">
    <property type="entry name" value="P-loop containing nucleoside triphosphate hydrolases"/>
    <property type="match status" value="1"/>
</dbReference>
<evidence type="ECO:0000259" key="4">
    <source>
        <dbReference type="Pfam" id="PF20703"/>
    </source>
</evidence>
<feature type="repeat" description="WD" evidence="3">
    <location>
        <begin position="1630"/>
        <end position="1665"/>
    </location>
</feature>
<feature type="repeat" description="WD" evidence="3">
    <location>
        <begin position="1334"/>
        <end position="1368"/>
    </location>
</feature>
<feature type="repeat" description="WD" evidence="3">
    <location>
        <begin position="1416"/>
        <end position="1457"/>
    </location>
</feature>
<name>A0A9X4RLB3_9CYAN</name>
<dbReference type="Pfam" id="PF20703">
    <property type="entry name" value="nSTAND1"/>
    <property type="match status" value="1"/>
</dbReference>
<dbReference type="InterPro" id="IPR020472">
    <property type="entry name" value="WD40_PAC1"/>
</dbReference>
<keyword evidence="1 3" id="KW-0853">WD repeat</keyword>
<dbReference type="CDD" id="cd00200">
    <property type="entry name" value="WD40"/>
    <property type="match status" value="2"/>
</dbReference>
<evidence type="ECO:0000313" key="5">
    <source>
        <dbReference type="EMBL" id="MDG3494774.1"/>
    </source>
</evidence>
<feature type="repeat" description="WD" evidence="3">
    <location>
        <begin position="1247"/>
        <end position="1288"/>
    </location>
</feature>
<evidence type="ECO:0000256" key="3">
    <source>
        <dbReference type="PROSITE-ProRule" id="PRU00221"/>
    </source>
</evidence>
<dbReference type="Proteomes" id="UP001152872">
    <property type="component" value="Unassembled WGS sequence"/>
</dbReference>
<dbReference type="SMART" id="SM00320">
    <property type="entry name" value="WD40"/>
    <property type="match status" value="14"/>
</dbReference>
<reference evidence="5" key="1">
    <citation type="submission" date="2019-05" db="EMBL/GenBank/DDBJ databases">
        <title>Whole genome sequencing of Pseudanabaena catenata USMAC16.</title>
        <authorList>
            <person name="Khan Z."/>
            <person name="Omar W.M."/>
            <person name="Convey P."/>
            <person name="Merican F."/>
            <person name="Najimudin N."/>
        </authorList>
    </citation>
    <scope>NUCLEOTIDE SEQUENCE</scope>
    <source>
        <strain evidence="5">USMAC16</strain>
    </source>
</reference>
<dbReference type="PRINTS" id="PR00320">
    <property type="entry name" value="GPROTEINBRPT"/>
</dbReference>
<dbReference type="Pfam" id="PF00400">
    <property type="entry name" value="WD40"/>
    <property type="match status" value="14"/>
</dbReference>
<gene>
    <name evidence="5" type="ORF">FEV09_09400</name>
</gene>
<dbReference type="InterPro" id="IPR049052">
    <property type="entry name" value="nSTAND1"/>
</dbReference>
<dbReference type="Gene3D" id="1.25.40.10">
    <property type="entry name" value="Tetratricopeptide repeat domain"/>
    <property type="match status" value="1"/>
</dbReference>
<dbReference type="Gene3D" id="2.130.10.10">
    <property type="entry name" value="YVTN repeat-like/Quinoprotein amine dehydrogenase"/>
    <property type="match status" value="5"/>
</dbReference>
<dbReference type="SUPFAM" id="SSF50978">
    <property type="entry name" value="WD40 repeat-like"/>
    <property type="match status" value="1"/>
</dbReference>
<feature type="repeat" description="WD" evidence="3">
    <location>
        <begin position="1155"/>
        <end position="1196"/>
    </location>
</feature>
<keyword evidence="2" id="KW-0677">Repeat</keyword>
<feature type="repeat" description="WD" evidence="3">
    <location>
        <begin position="1113"/>
        <end position="1154"/>
    </location>
</feature>
<dbReference type="PROSITE" id="PS50294">
    <property type="entry name" value="WD_REPEATS_REGION"/>
    <property type="match status" value="9"/>
</dbReference>
<dbReference type="PANTHER" id="PTHR19848">
    <property type="entry name" value="WD40 REPEAT PROTEIN"/>
    <property type="match status" value="1"/>
</dbReference>
<feature type="repeat" description="WD" evidence="3">
    <location>
        <begin position="1545"/>
        <end position="1586"/>
    </location>
</feature>
<feature type="repeat" description="WD" evidence="3">
    <location>
        <begin position="1595"/>
        <end position="1629"/>
    </location>
</feature>
<comment type="caution">
    <text evidence="5">The sequence shown here is derived from an EMBL/GenBank/DDBJ whole genome shotgun (WGS) entry which is preliminary data.</text>
</comment>
<dbReference type="PANTHER" id="PTHR19848:SF8">
    <property type="entry name" value="F-BOX AND WD REPEAT DOMAIN CONTAINING 7"/>
    <property type="match status" value="1"/>
</dbReference>